<dbReference type="InterPro" id="IPR000873">
    <property type="entry name" value="AMP-dep_synth/lig_dom"/>
</dbReference>
<dbReference type="GO" id="GO:0005737">
    <property type="term" value="C:cytoplasm"/>
    <property type="evidence" value="ECO:0007669"/>
    <property type="project" value="TreeGrafter"/>
</dbReference>
<dbReference type="PANTHER" id="PTHR45527">
    <property type="entry name" value="NONRIBOSOMAL PEPTIDE SYNTHETASE"/>
    <property type="match status" value="1"/>
</dbReference>
<dbReference type="Gene3D" id="1.10.1200.10">
    <property type="entry name" value="ACP-like"/>
    <property type="match status" value="2"/>
</dbReference>
<organism evidence="5 6">
    <name type="scientific">Colletotrichum zoysiae</name>
    <dbReference type="NCBI Taxonomy" id="1216348"/>
    <lineage>
        <taxon>Eukaryota</taxon>
        <taxon>Fungi</taxon>
        <taxon>Dikarya</taxon>
        <taxon>Ascomycota</taxon>
        <taxon>Pezizomycotina</taxon>
        <taxon>Sordariomycetes</taxon>
        <taxon>Hypocreomycetidae</taxon>
        <taxon>Glomerellales</taxon>
        <taxon>Glomerellaceae</taxon>
        <taxon>Colletotrichum</taxon>
        <taxon>Colletotrichum graminicola species complex</taxon>
    </lineage>
</organism>
<dbReference type="Pfam" id="PF00668">
    <property type="entry name" value="Condensation"/>
    <property type="match status" value="1"/>
</dbReference>
<dbReference type="InterPro" id="IPR045851">
    <property type="entry name" value="AMP-bd_C_sf"/>
</dbReference>
<keyword evidence="1" id="KW-0596">Phosphopantetheine</keyword>
<evidence type="ECO:0000256" key="2">
    <source>
        <dbReference type="ARBA" id="ARBA00022553"/>
    </source>
</evidence>
<feature type="domain" description="Carrier" evidence="4">
    <location>
        <begin position="1115"/>
        <end position="1167"/>
    </location>
</feature>
<dbReference type="Pfam" id="PF00550">
    <property type="entry name" value="PP-binding"/>
    <property type="match status" value="2"/>
</dbReference>
<dbReference type="InterPro" id="IPR036736">
    <property type="entry name" value="ACP-like_sf"/>
</dbReference>
<dbReference type="GO" id="GO:0043041">
    <property type="term" value="P:amino acid activation for nonribosomal peptide biosynthetic process"/>
    <property type="evidence" value="ECO:0007669"/>
    <property type="project" value="TreeGrafter"/>
</dbReference>
<dbReference type="AlphaFoldDB" id="A0AAD9HQT9"/>
<dbReference type="SUPFAM" id="SSF56801">
    <property type="entry name" value="Acetyl-CoA synthetase-like"/>
    <property type="match status" value="1"/>
</dbReference>
<dbReference type="FunFam" id="3.40.50.12780:FF:000014">
    <property type="entry name" value="Nonribosomal peptide synthetase 1"/>
    <property type="match status" value="1"/>
</dbReference>
<dbReference type="CDD" id="cd19545">
    <property type="entry name" value="FUM14_C_NRPS-like"/>
    <property type="match status" value="1"/>
</dbReference>
<name>A0AAD9HQT9_9PEZI</name>
<evidence type="ECO:0000313" key="5">
    <source>
        <dbReference type="EMBL" id="KAK2032542.1"/>
    </source>
</evidence>
<dbReference type="InterPro" id="IPR042099">
    <property type="entry name" value="ANL_N_sf"/>
</dbReference>
<evidence type="ECO:0000256" key="3">
    <source>
        <dbReference type="ARBA" id="ARBA00022598"/>
    </source>
</evidence>
<proteinExistence type="predicted"/>
<evidence type="ECO:0000259" key="4">
    <source>
        <dbReference type="PROSITE" id="PS50075"/>
    </source>
</evidence>
<dbReference type="SUPFAM" id="SSF47336">
    <property type="entry name" value="ACP-like"/>
    <property type="match status" value="1"/>
</dbReference>
<dbReference type="SUPFAM" id="SSF52777">
    <property type="entry name" value="CoA-dependent acyltransferases"/>
    <property type="match status" value="2"/>
</dbReference>
<dbReference type="NCBIfam" id="TIGR01733">
    <property type="entry name" value="AA-adenyl-dom"/>
    <property type="match status" value="1"/>
</dbReference>
<dbReference type="Gene3D" id="3.30.300.30">
    <property type="match status" value="1"/>
</dbReference>
<dbReference type="GO" id="GO:0031177">
    <property type="term" value="F:phosphopantetheine binding"/>
    <property type="evidence" value="ECO:0007669"/>
    <property type="project" value="TreeGrafter"/>
</dbReference>
<dbReference type="PROSITE" id="PS00455">
    <property type="entry name" value="AMP_BINDING"/>
    <property type="match status" value="1"/>
</dbReference>
<dbReference type="Proteomes" id="UP001232148">
    <property type="component" value="Unassembled WGS sequence"/>
</dbReference>
<dbReference type="InterPro" id="IPR023213">
    <property type="entry name" value="CAT-like_dom_sf"/>
</dbReference>
<gene>
    <name evidence="5" type="ORF">LX32DRAFT_555356</name>
</gene>
<dbReference type="FunFam" id="1.10.1200.10:FF:000005">
    <property type="entry name" value="Nonribosomal peptide synthetase 1"/>
    <property type="match status" value="1"/>
</dbReference>
<dbReference type="PROSITE" id="PS50075">
    <property type="entry name" value="CARRIER"/>
    <property type="match status" value="2"/>
</dbReference>
<dbReference type="Gene3D" id="3.30.559.30">
    <property type="entry name" value="Nonribosomal peptide synthetase, condensation domain"/>
    <property type="match status" value="1"/>
</dbReference>
<accession>A0AAD9HQT9</accession>
<dbReference type="InterPro" id="IPR010071">
    <property type="entry name" value="AA_adenyl_dom"/>
</dbReference>
<dbReference type="Gene3D" id="3.30.559.10">
    <property type="entry name" value="Chloramphenicol acetyltransferase-like domain"/>
    <property type="match status" value="1"/>
</dbReference>
<dbReference type="GO" id="GO:0016874">
    <property type="term" value="F:ligase activity"/>
    <property type="evidence" value="ECO:0007669"/>
    <property type="project" value="UniProtKB-KW"/>
</dbReference>
<reference evidence="5" key="1">
    <citation type="submission" date="2021-06" db="EMBL/GenBank/DDBJ databases">
        <title>Comparative genomics, transcriptomics and evolutionary studies reveal genomic signatures of adaptation to plant cell wall in hemibiotrophic fungi.</title>
        <authorList>
            <consortium name="DOE Joint Genome Institute"/>
            <person name="Baroncelli R."/>
            <person name="Diaz J.F."/>
            <person name="Benocci T."/>
            <person name="Peng M."/>
            <person name="Battaglia E."/>
            <person name="Haridas S."/>
            <person name="Andreopoulos W."/>
            <person name="Labutti K."/>
            <person name="Pangilinan J."/>
            <person name="Floch G.L."/>
            <person name="Makela M.R."/>
            <person name="Henrissat B."/>
            <person name="Grigoriev I.V."/>
            <person name="Crouch J.A."/>
            <person name="De Vries R.P."/>
            <person name="Sukno S.A."/>
            <person name="Thon M.R."/>
        </authorList>
    </citation>
    <scope>NUCLEOTIDE SEQUENCE</scope>
    <source>
        <strain evidence="5">MAFF235873</strain>
    </source>
</reference>
<keyword evidence="6" id="KW-1185">Reference proteome</keyword>
<dbReference type="Gene3D" id="3.40.50.12780">
    <property type="entry name" value="N-terminal domain of ligase-like"/>
    <property type="match status" value="1"/>
</dbReference>
<dbReference type="Pfam" id="PF00501">
    <property type="entry name" value="AMP-binding"/>
    <property type="match status" value="1"/>
</dbReference>
<dbReference type="InterPro" id="IPR009081">
    <property type="entry name" value="PP-bd_ACP"/>
</dbReference>
<evidence type="ECO:0000256" key="1">
    <source>
        <dbReference type="ARBA" id="ARBA00022450"/>
    </source>
</evidence>
<dbReference type="InterPro" id="IPR001242">
    <property type="entry name" value="Condensation_dom"/>
</dbReference>
<sequence>MQRLWSRVMTVEESAIGATDNFFQLGGDSISAMRLVAACQEEGLALTVSDIFERPQLRDVARSVTIIDDPNQCHNDEENDPPFSLYPWQESTETPAEATKWIASLCGVSPDRIQDIYPCTPLQEGLMAITMRKTGAYTNRMVYKLPESIDLDRFVAAWSQVATAHPILRTRIVVDTRATGGADTKLYQAVIDKPIDWQRPSSTTEYVSADESHPFSYGDPLSRFALVSEGKGGSNHFVWTVHHAVYDGWTLKLVLDDLASAYRGSEPSRAVPFKRFIRHLITNSETTATDSFWTSQLEGQTPSSFPRLPSATYQPRARQQLRHHLWSFDTKGLMELATPLPTILRAVWGLVVAAHTGFEDIIFAMTLSGRNAPVNGIDKIAAPLMTTVPVRMSLDSQQTMRSYLAAIYQQDVALIPFQHTGLQNIQEIMRRHGMMDRLDMNHLFVVQPELQLDQEEQSFGMEAQKAPALVDFGSYALVIECNTKTNSEIAVNFTYDDALLSPTEINILFERFQFLLSSVLAAVHEETKISHLLAATPTDVRRILSWTNALPATEPINSCIHHIFQDQALLRPEAVALRSWDADLTYKQLDQFSTTLASDLQEMGVKPEVNVPLHFEKSTWAIVAQLAVLKAGGTCVPLNPAWPKARNDAIITQTRASVILVYSDTNGDTAFSESDQFVTMTVGEALFEQRQERKTTREDRTMVSQAISNNAAFIIYTSGTTGTAKGVVLEHKSLVTTAAAHGAAYGIGPTTRVGQFAAYTFDASVSEIFTTLQRGGTVCTMSEHDRANDLSAALRDMRVNFLAVTDTVASLLDPANLPLVQTLVLVGERPSDVVVARWQQHCGTIMNGYGPTECSIAATCNPKLAVGQTNNIGCILSGAIWLVNPQDHNLLQPTGSIGEMLIEGPLVARGYLDDHLKTAAAFIEDPDWVRLHNLPTGKRLYKTGDLARYDTDGSLIYLGRKDNQVKIRGQRVELSEIEQCLTKVLPQSRVASSGVAVELATVSDRPVLAAFMAQLVEAEPSEGGHEGGDAEHQKDHDNGLVLPLSGCVRDRLLDVQSSLGDVLPRYMIPSVFIPVRTLPSNVSGKLDRTALRQALSRLSAEELASYSLVGATKQAPSTDLERQLQGLWARVLSISPNQIGASDSFFQVGGDSVSAMRLVAMCREEQL</sequence>
<evidence type="ECO:0000313" key="6">
    <source>
        <dbReference type="Proteomes" id="UP001232148"/>
    </source>
</evidence>
<keyword evidence="2" id="KW-0597">Phosphoprotein</keyword>
<dbReference type="CDD" id="cd05918">
    <property type="entry name" value="A_NRPS_SidN3_like"/>
    <property type="match status" value="1"/>
</dbReference>
<dbReference type="PANTHER" id="PTHR45527:SF1">
    <property type="entry name" value="FATTY ACID SYNTHASE"/>
    <property type="match status" value="1"/>
</dbReference>
<dbReference type="EMBL" id="MU842830">
    <property type="protein sequence ID" value="KAK2032542.1"/>
    <property type="molecule type" value="Genomic_DNA"/>
</dbReference>
<dbReference type="GO" id="GO:0044550">
    <property type="term" value="P:secondary metabolite biosynthetic process"/>
    <property type="evidence" value="ECO:0007669"/>
    <property type="project" value="TreeGrafter"/>
</dbReference>
<comment type="caution">
    <text evidence="5">The sequence shown here is derived from an EMBL/GenBank/DDBJ whole genome shotgun (WGS) entry which is preliminary data.</text>
</comment>
<keyword evidence="3" id="KW-0436">Ligase</keyword>
<protein>
    <submittedName>
        <fullName evidence="5">Acetyl-CoA synthetase-like protein</fullName>
    </submittedName>
</protein>
<feature type="domain" description="Carrier" evidence="4">
    <location>
        <begin position="1"/>
        <end position="68"/>
    </location>
</feature>
<dbReference type="FunFam" id="3.30.300.30:FF:000015">
    <property type="entry name" value="Nonribosomal peptide synthase SidD"/>
    <property type="match status" value="1"/>
</dbReference>
<feature type="non-terminal residue" evidence="5">
    <location>
        <position position="1167"/>
    </location>
</feature>
<dbReference type="InterPro" id="IPR020845">
    <property type="entry name" value="AMP-binding_CS"/>
</dbReference>